<gene>
    <name evidence="1" type="ORF">BA011_00115</name>
</gene>
<accession>A0A1B1C3J2</accession>
<dbReference type="AlphaFoldDB" id="A0A1B1C3J2"/>
<evidence type="ECO:0000313" key="2">
    <source>
        <dbReference type="Proteomes" id="UP000092691"/>
    </source>
</evidence>
<sequence>MKGVEERNRRRRSYARIPPRVAVFATELTPPSVMLGLDPSIQTAPVSGRGMDPRLKAEDDGMCGDVSAKLAVSDAGAGPPPSIPLMIVLDDVTEITRALVVPAL</sequence>
<protein>
    <submittedName>
        <fullName evidence="1">Uncharacterized protein</fullName>
    </submittedName>
</protein>
<evidence type="ECO:0000313" key="1">
    <source>
        <dbReference type="EMBL" id="ANP84300.1"/>
    </source>
</evidence>
<reference evidence="1 2" key="1">
    <citation type="submission" date="2016-06" db="EMBL/GenBank/DDBJ databases">
        <title>Microsymbionts genomes from the relict species Vavilovia formosa.</title>
        <authorList>
            <person name="Chirak E."/>
            <person name="Kimeklis A."/>
            <person name="Andronov E."/>
        </authorList>
    </citation>
    <scope>NUCLEOTIDE SEQUENCE [LARGE SCALE GENOMIC DNA]</scope>
    <source>
        <strain evidence="1 2">Vaf10</strain>
    </source>
</reference>
<organism evidence="1 2">
    <name type="scientific">Rhizobium leguminosarum</name>
    <dbReference type="NCBI Taxonomy" id="384"/>
    <lineage>
        <taxon>Bacteria</taxon>
        <taxon>Pseudomonadati</taxon>
        <taxon>Pseudomonadota</taxon>
        <taxon>Alphaproteobacteria</taxon>
        <taxon>Hyphomicrobiales</taxon>
        <taxon>Rhizobiaceae</taxon>
        <taxon>Rhizobium/Agrobacterium group</taxon>
        <taxon>Rhizobium</taxon>
    </lineage>
</organism>
<dbReference type="EMBL" id="CP016286">
    <property type="protein sequence ID" value="ANP84300.1"/>
    <property type="molecule type" value="Genomic_DNA"/>
</dbReference>
<proteinExistence type="predicted"/>
<dbReference type="Proteomes" id="UP000092691">
    <property type="component" value="Chromosome"/>
</dbReference>
<name>A0A1B1C3J2_RHILE</name>